<dbReference type="GO" id="GO:0003677">
    <property type="term" value="F:DNA binding"/>
    <property type="evidence" value="ECO:0007669"/>
    <property type="project" value="UniProtKB-KW"/>
</dbReference>
<dbReference type="InterPro" id="IPR002104">
    <property type="entry name" value="Integrase_catalytic"/>
</dbReference>
<dbReference type="PANTHER" id="PTHR30349:SF64">
    <property type="entry name" value="PROPHAGE INTEGRASE INTD-RELATED"/>
    <property type="match status" value="1"/>
</dbReference>
<keyword evidence="2" id="KW-0238">DNA-binding</keyword>
<sequence>MASIKVLLSTNKTYSDGSHPIIFQIIDNRKVFKKVIYKCLPKYWDASQSKLKSSAPNSLNINKLITSKLSFYEKALLLAKEENRIIDKEIFNEKTSLSLVEVLEKEIVKMDGVKKFSTVIKYGILKDQVKRFKDIPVDNINKAWMENFALHLKLENGNIGSTINKKLVNLKGVIKKYSKNRIDQDANSFKVTVNEKIKQKLTRLELDKIINLKLPTGDILETVRDFFILQVYLRGVRVGDLLQATEDNFKDSRFIYSSLKTGTHYDMSLILPAIVIVEKYAVQQNLRLFPFWKWQPNEKKSDDDNEKARTKHKEACTSLINKYLKMLAEMADINKNLSTHIARHSFAVLADESTGGNIAIIQQLLGHSKRSTTEGYIKNLKMTDTLDQAADNIFKDIL</sequence>
<evidence type="ECO:0000313" key="5">
    <source>
        <dbReference type="EMBL" id="TKC07988.1"/>
    </source>
</evidence>
<keyword evidence="6" id="KW-1185">Reference proteome</keyword>
<dbReference type="SUPFAM" id="SSF56349">
    <property type="entry name" value="DNA breaking-rejoining enzymes"/>
    <property type="match status" value="1"/>
</dbReference>
<dbReference type="AlphaFoldDB" id="A0A4U1CN37"/>
<proteinExistence type="inferred from homology"/>
<accession>A0A4U1CN37</accession>
<dbReference type="InterPro" id="IPR011010">
    <property type="entry name" value="DNA_brk_join_enz"/>
</dbReference>
<dbReference type="InterPro" id="IPR050090">
    <property type="entry name" value="Tyrosine_recombinase_XerCD"/>
</dbReference>
<evidence type="ECO:0000256" key="3">
    <source>
        <dbReference type="ARBA" id="ARBA00023172"/>
    </source>
</evidence>
<evidence type="ECO:0000313" key="6">
    <source>
        <dbReference type="Proteomes" id="UP000309488"/>
    </source>
</evidence>
<dbReference type="OrthoDB" id="1094492at2"/>
<dbReference type="InterPro" id="IPR013762">
    <property type="entry name" value="Integrase-like_cat_sf"/>
</dbReference>
<feature type="domain" description="Tyr recombinase" evidence="4">
    <location>
        <begin position="196"/>
        <end position="391"/>
    </location>
</feature>
<dbReference type="PANTHER" id="PTHR30349">
    <property type="entry name" value="PHAGE INTEGRASE-RELATED"/>
    <property type="match status" value="1"/>
</dbReference>
<dbReference type="Pfam" id="PF00589">
    <property type="entry name" value="Phage_integrase"/>
    <property type="match status" value="1"/>
</dbReference>
<dbReference type="RefSeq" id="WP_136841506.1">
    <property type="nucleotide sequence ID" value="NZ_SWBR01000003.1"/>
</dbReference>
<reference evidence="5 6" key="1">
    <citation type="submission" date="2019-04" db="EMBL/GenBank/DDBJ databases">
        <title>Pedobacter sp. RP-3-22 sp. nov., isolated from Arctic soil.</title>
        <authorList>
            <person name="Dahal R.H."/>
            <person name="Kim D.-U."/>
        </authorList>
    </citation>
    <scope>NUCLEOTIDE SEQUENCE [LARGE SCALE GENOMIC DNA]</scope>
    <source>
        <strain evidence="5 6">RP-3-22</strain>
    </source>
</reference>
<dbReference type="GO" id="GO:0006310">
    <property type="term" value="P:DNA recombination"/>
    <property type="evidence" value="ECO:0007669"/>
    <property type="project" value="UniProtKB-KW"/>
</dbReference>
<organism evidence="5 6">
    <name type="scientific">Pedobacter polaris</name>
    <dbReference type="NCBI Taxonomy" id="2571273"/>
    <lineage>
        <taxon>Bacteria</taxon>
        <taxon>Pseudomonadati</taxon>
        <taxon>Bacteroidota</taxon>
        <taxon>Sphingobacteriia</taxon>
        <taxon>Sphingobacteriales</taxon>
        <taxon>Sphingobacteriaceae</taxon>
        <taxon>Pedobacter</taxon>
    </lineage>
</organism>
<evidence type="ECO:0000256" key="1">
    <source>
        <dbReference type="ARBA" id="ARBA00008857"/>
    </source>
</evidence>
<dbReference type="Proteomes" id="UP000309488">
    <property type="component" value="Unassembled WGS sequence"/>
</dbReference>
<dbReference type="Gene3D" id="1.10.443.10">
    <property type="entry name" value="Intergrase catalytic core"/>
    <property type="match status" value="1"/>
</dbReference>
<dbReference type="InterPro" id="IPR035386">
    <property type="entry name" value="Arm-DNA-bind_5"/>
</dbReference>
<dbReference type="InterPro" id="IPR010998">
    <property type="entry name" value="Integrase_recombinase_N"/>
</dbReference>
<evidence type="ECO:0000259" key="4">
    <source>
        <dbReference type="PROSITE" id="PS51898"/>
    </source>
</evidence>
<name>A0A4U1CN37_9SPHI</name>
<dbReference type="Gene3D" id="1.10.150.130">
    <property type="match status" value="1"/>
</dbReference>
<dbReference type="PROSITE" id="PS51898">
    <property type="entry name" value="TYR_RECOMBINASE"/>
    <property type="match status" value="1"/>
</dbReference>
<dbReference type="Pfam" id="PF13102">
    <property type="entry name" value="Phage_int_SAM_5"/>
    <property type="match status" value="1"/>
</dbReference>
<dbReference type="EMBL" id="SWBR01000003">
    <property type="protein sequence ID" value="TKC07988.1"/>
    <property type="molecule type" value="Genomic_DNA"/>
</dbReference>
<evidence type="ECO:0000256" key="2">
    <source>
        <dbReference type="ARBA" id="ARBA00023125"/>
    </source>
</evidence>
<dbReference type="GO" id="GO:0015074">
    <property type="term" value="P:DNA integration"/>
    <property type="evidence" value="ECO:0007669"/>
    <property type="project" value="InterPro"/>
</dbReference>
<keyword evidence="3" id="KW-0233">DNA recombination</keyword>
<comment type="similarity">
    <text evidence="1">Belongs to the 'phage' integrase family.</text>
</comment>
<dbReference type="Pfam" id="PF17293">
    <property type="entry name" value="Arm-DNA-bind_5"/>
    <property type="match status" value="1"/>
</dbReference>
<comment type="caution">
    <text evidence="5">The sequence shown here is derived from an EMBL/GenBank/DDBJ whole genome shotgun (WGS) entry which is preliminary data.</text>
</comment>
<protein>
    <recommendedName>
        <fullName evidence="4">Tyr recombinase domain-containing protein</fullName>
    </recommendedName>
</protein>
<gene>
    <name evidence="5" type="ORF">FA048_12550</name>
</gene>
<dbReference type="InterPro" id="IPR025269">
    <property type="entry name" value="SAM-like_dom"/>
</dbReference>